<dbReference type="AlphaFoldDB" id="A0AAV6LEY9"/>
<keyword evidence="2" id="KW-1185">Reference proteome</keyword>
<dbReference type="Proteomes" id="UP000823749">
    <property type="component" value="Chromosome 2"/>
</dbReference>
<protein>
    <submittedName>
        <fullName evidence="1">Uncharacterized protein</fullName>
    </submittedName>
</protein>
<evidence type="ECO:0000313" key="2">
    <source>
        <dbReference type="Proteomes" id="UP000823749"/>
    </source>
</evidence>
<dbReference type="EMBL" id="JACTNZ010000002">
    <property type="protein sequence ID" value="KAG5563342.1"/>
    <property type="molecule type" value="Genomic_DNA"/>
</dbReference>
<gene>
    <name evidence="1" type="ORF">RHGRI_005925</name>
</gene>
<accession>A0AAV6LEY9</accession>
<sequence>MQVMQRTSRLINGRELESSCVLCTFRLSIAASVVVQILTRRRGLQFGVDSVSAVRERSIAQESIKLKREKC</sequence>
<evidence type="ECO:0000313" key="1">
    <source>
        <dbReference type="EMBL" id="KAG5563342.1"/>
    </source>
</evidence>
<reference evidence="1" key="1">
    <citation type="submission" date="2020-08" db="EMBL/GenBank/DDBJ databases">
        <title>Plant Genome Project.</title>
        <authorList>
            <person name="Zhang R.-G."/>
        </authorList>
    </citation>
    <scope>NUCLEOTIDE SEQUENCE</scope>
    <source>
        <strain evidence="1">WSP0</strain>
        <tissue evidence="1">Leaf</tissue>
    </source>
</reference>
<organism evidence="1 2">
    <name type="scientific">Rhododendron griersonianum</name>
    <dbReference type="NCBI Taxonomy" id="479676"/>
    <lineage>
        <taxon>Eukaryota</taxon>
        <taxon>Viridiplantae</taxon>
        <taxon>Streptophyta</taxon>
        <taxon>Embryophyta</taxon>
        <taxon>Tracheophyta</taxon>
        <taxon>Spermatophyta</taxon>
        <taxon>Magnoliopsida</taxon>
        <taxon>eudicotyledons</taxon>
        <taxon>Gunneridae</taxon>
        <taxon>Pentapetalae</taxon>
        <taxon>asterids</taxon>
        <taxon>Ericales</taxon>
        <taxon>Ericaceae</taxon>
        <taxon>Ericoideae</taxon>
        <taxon>Rhodoreae</taxon>
        <taxon>Rhododendron</taxon>
    </lineage>
</organism>
<name>A0AAV6LEY9_9ERIC</name>
<proteinExistence type="predicted"/>
<comment type="caution">
    <text evidence="1">The sequence shown here is derived from an EMBL/GenBank/DDBJ whole genome shotgun (WGS) entry which is preliminary data.</text>
</comment>